<feature type="domain" description="HTH asnC-type" evidence="4">
    <location>
        <begin position="5"/>
        <end position="66"/>
    </location>
</feature>
<dbReference type="CDD" id="cd00090">
    <property type="entry name" value="HTH_ARSR"/>
    <property type="match status" value="1"/>
</dbReference>
<dbReference type="Gene3D" id="1.10.10.10">
    <property type="entry name" value="Winged helix-like DNA-binding domain superfamily/Winged helix DNA-binding domain"/>
    <property type="match status" value="1"/>
</dbReference>
<dbReference type="GO" id="GO:0043200">
    <property type="term" value="P:response to amino acid"/>
    <property type="evidence" value="ECO:0007669"/>
    <property type="project" value="TreeGrafter"/>
</dbReference>
<proteinExistence type="predicted"/>
<dbReference type="InterPro" id="IPR036390">
    <property type="entry name" value="WH_DNA-bd_sf"/>
</dbReference>
<dbReference type="SUPFAM" id="SSF46785">
    <property type="entry name" value="Winged helix' DNA-binding domain"/>
    <property type="match status" value="1"/>
</dbReference>
<dbReference type="Pfam" id="PF13412">
    <property type="entry name" value="HTH_24"/>
    <property type="match status" value="1"/>
</dbReference>
<evidence type="ECO:0000256" key="1">
    <source>
        <dbReference type="ARBA" id="ARBA00023015"/>
    </source>
</evidence>
<dbReference type="InterPro" id="IPR011991">
    <property type="entry name" value="ArsR-like_HTH"/>
</dbReference>
<reference evidence="5" key="2">
    <citation type="submission" date="2020-09" db="EMBL/GenBank/DDBJ databases">
        <authorList>
            <person name="Sun Q."/>
            <person name="Zhou Y."/>
        </authorList>
    </citation>
    <scope>NUCLEOTIDE SEQUENCE</scope>
    <source>
        <strain evidence="5">CGMCC 1.12426</strain>
    </source>
</reference>
<dbReference type="InterPro" id="IPR000485">
    <property type="entry name" value="AsnC-type_HTH_dom"/>
</dbReference>
<dbReference type="AlphaFoldDB" id="A0A916T9L1"/>
<dbReference type="GO" id="GO:0006355">
    <property type="term" value="P:regulation of DNA-templated transcription"/>
    <property type="evidence" value="ECO:0007669"/>
    <property type="project" value="UniProtKB-ARBA"/>
</dbReference>
<dbReference type="Proteomes" id="UP000605148">
    <property type="component" value="Unassembled WGS sequence"/>
</dbReference>
<accession>A0A916T9L1</accession>
<keyword evidence="1" id="KW-0805">Transcription regulation</keyword>
<dbReference type="EMBL" id="BMFA01000001">
    <property type="protein sequence ID" value="GGB35499.1"/>
    <property type="molecule type" value="Genomic_DNA"/>
</dbReference>
<dbReference type="InterPro" id="IPR011008">
    <property type="entry name" value="Dimeric_a/b-barrel"/>
</dbReference>
<dbReference type="PANTHER" id="PTHR30154:SF34">
    <property type="entry name" value="TRANSCRIPTIONAL REGULATOR AZLB"/>
    <property type="match status" value="1"/>
</dbReference>
<dbReference type="PRINTS" id="PR00033">
    <property type="entry name" value="HTHASNC"/>
</dbReference>
<dbReference type="FunFam" id="1.10.10.10:FF:000186">
    <property type="entry name" value="AsnC family transcriptional regulator"/>
    <property type="match status" value="1"/>
</dbReference>
<dbReference type="GO" id="GO:0043565">
    <property type="term" value="F:sequence-specific DNA binding"/>
    <property type="evidence" value="ECO:0007669"/>
    <property type="project" value="InterPro"/>
</dbReference>
<name>A0A916T9L1_9HYPH</name>
<evidence type="ECO:0000313" key="5">
    <source>
        <dbReference type="EMBL" id="GGB35499.1"/>
    </source>
</evidence>
<dbReference type="InterPro" id="IPR019885">
    <property type="entry name" value="Tscrpt_reg_HTH_AsnC-type_CS"/>
</dbReference>
<comment type="caution">
    <text evidence="5">The sequence shown here is derived from an EMBL/GenBank/DDBJ whole genome shotgun (WGS) entry which is preliminary data.</text>
</comment>
<dbReference type="Gene3D" id="3.30.70.920">
    <property type="match status" value="1"/>
</dbReference>
<protein>
    <submittedName>
        <fullName evidence="5">AsnC family transcriptional regulator</fullName>
    </submittedName>
</protein>
<dbReference type="PANTHER" id="PTHR30154">
    <property type="entry name" value="LEUCINE-RESPONSIVE REGULATORY PROTEIN"/>
    <property type="match status" value="1"/>
</dbReference>
<organism evidence="5 6">
    <name type="scientific">Roseibium aquae</name>
    <dbReference type="NCBI Taxonomy" id="1323746"/>
    <lineage>
        <taxon>Bacteria</taxon>
        <taxon>Pseudomonadati</taxon>
        <taxon>Pseudomonadota</taxon>
        <taxon>Alphaproteobacteria</taxon>
        <taxon>Hyphomicrobiales</taxon>
        <taxon>Stappiaceae</taxon>
        <taxon>Roseibium</taxon>
    </lineage>
</organism>
<evidence type="ECO:0000256" key="3">
    <source>
        <dbReference type="ARBA" id="ARBA00023163"/>
    </source>
</evidence>
<dbReference type="InterPro" id="IPR019887">
    <property type="entry name" value="Tscrpt_reg_AsnC/Lrp_C"/>
</dbReference>
<dbReference type="InterPro" id="IPR019888">
    <property type="entry name" value="Tscrpt_reg_AsnC-like"/>
</dbReference>
<sequence length="160" mass="18037">MKARLDAIDWHILKELQDDGRMTNVELARRVGISAPPCLRRVRALEEAGLVRGYRTLLDEKQLGYDVTAFAMVGLHSQTEADLQAFEKKVAEWSFVRESYMLSGEVDFLLKCVAPDLQSFQNFVIGELTAAPNVDSVRTALTIRKTKDLPVVPIEEERMG</sequence>
<dbReference type="PROSITE" id="PS50956">
    <property type="entry name" value="HTH_ASNC_2"/>
    <property type="match status" value="1"/>
</dbReference>
<keyword evidence="2" id="KW-0238">DNA-binding</keyword>
<dbReference type="InterPro" id="IPR036388">
    <property type="entry name" value="WH-like_DNA-bd_sf"/>
</dbReference>
<evidence type="ECO:0000256" key="2">
    <source>
        <dbReference type="ARBA" id="ARBA00023125"/>
    </source>
</evidence>
<evidence type="ECO:0000313" key="6">
    <source>
        <dbReference type="Proteomes" id="UP000605148"/>
    </source>
</evidence>
<keyword evidence="3" id="KW-0804">Transcription</keyword>
<gene>
    <name evidence="5" type="primary">putR</name>
    <name evidence="5" type="ORF">GCM10011316_04540</name>
</gene>
<evidence type="ECO:0000259" key="4">
    <source>
        <dbReference type="PROSITE" id="PS50956"/>
    </source>
</evidence>
<reference evidence="5" key="1">
    <citation type="journal article" date="2014" name="Int. J. Syst. Evol. Microbiol.">
        <title>Complete genome sequence of Corynebacterium casei LMG S-19264T (=DSM 44701T), isolated from a smear-ripened cheese.</title>
        <authorList>
            <consortium name="US DOE Joint Genome Institute (JGI-PGF)"/>
            <person name="Walter F."/>
            <person name="Albersmeier A."/>
            <person name="Kalinowski J."/>
            <person name="Ruckert C."/>
        </authorList>
    </citation>
    <scope>NUCLEOTIDE SEQUENCE</scope>
    <source>
        <strain evidence="5">CGMCC 1.12426</strain>
    </source>
</reference>
<dbReference type="RefSeq" id="WP_150494015.1">
    <property type="nucleotide sequence ID" value="NZ_BMFA01000001.1"/>
</dbReference>
<keyword evidence="6" id="KW-1185">Reference proteome</keyword>
<dbReference type="Pfam" id="PF01037">
    <property type="entry name" value="AsnC_trans_reg"/>
    <property type="match status" value="1"/>
</dbReference>
<dbReference type="PROSITE" id="PS00519">
    <property type="entry name" value="HTH_ASNC_1"/>
    <property type="match status" value="1"/>
</dbReference>
<dbReference type="GO" id="GO:0005829">
    <property type="term" value="C:cytosol"/>
    <property type="evidence" value="ECO:0007669"/>
    <property type="project" value="TreeGrafter"/>
</dbReference>
<dbReference type="SMART" id="SM00344">
    <property type="entry name" value="HTH_ASNC"/>
    <property type="match status" value="1"/>
</dbReference>
<dbReference type="SUPFAM" id="SSF54909">
    <property type="entry name" value="Dimeric alpha+beta barrel"/>
    <property type="match status" value="1"/>
</dbReference>
<dbReference type="OrthoDB" id="9811243at2"/>